<dbReference type="KEGG" id="dmt:DESME_10755"/>
<dbReference type="GO" id="GO:0046872">
    <property type="term" value="F:metal ion binding"/>
    <property type="evidence" value="ECO:0007669"/>
    <property type="project" value="InterPro"/>
</dbReference>
<keyword evidence="2" id="KW-1185">Reference proteome</keyword>
<dbReference type="CDD" id="cd10148">
    <property type="entry name" value="CsoR-like_DUF156"/>
    <property type="match status" value="1"/>
</dbReference>
<dbReference type="Proteomes" id="UP000010847">
    <property type="component" value="Chromosome"/>
</dbReference>
<dbReference type="AlphaFoldDB" id="W0E9A8"/>
<reference evidence="1 2" key="1">
    <citation type="submission" date="2013-12" db="EMBL/GenBank/DDBJ databases">
        <authorList>
            <consortium name="DOE Joint Genome Institute"/>
            <person name="Smidt H."/>
            <person name="Huntemann M."/>
            <person name="Han J."/>
            <person name="Chen A."/>
            <person name="Kyrpides N."/>
            <person name="Mavromatis K."/>
            <person name="Markowitz V."/>
            <person name="Palaniappan K."/>
            <person name="Ivanova N."/>
            <person name="Schaumberg A."/>
            <person name="Pati A."/>
            <person name="Liolios K."/>
            <person name="Nordberg H.P."/>
            <person name="Cantor M.N."/>
            <person name="Hua S.X."/>
            <person name="Woyke T."/>
        </authorList>
    </citation>
    <scope>NUCLEOTIDE SEQUENCE [LARGE SCALE GENOMIC DNA]</scope>
    <source>
        <strain evidence="2">DSM 15288</strain>
    </source>
</reference>
<dbReference type="OrthoDB" id="9811244at2"/>
<dbReference type="STRING" id="871968.DESME_10755"/>
<dbReference type="Pfam" id="PF02583">
    <property type="entry name" value="Trns_repr_metal"/>
    <property type="match status" value="1"/>
</dbReference>
<dbReference type="EMBL" id="CP007032">
    <property type="protein sequence ID" value="AHF07455.1"/>
    <property type="molecule type" value="Genomic_DNA"/>
</dbReference>
<evidence type="ECO:0000313" key="2">
    <source>
        <dbReference type="Proteomes" id="UP000010847"/>
    </source>
</evidence>
<dbReference type="InterPro" id="IPR003735">
    <property type="entry name" value="Metal_Tscrpt_repr"/>
</dbReference>
<dbReference type="PANTHER" id="PTHR33677">
    <property type="entry name" value="TRANSCRIPTIONAL REPRESSOR FRMR-RELATED"/>
    <property type="match status" value="1"/>
</dbReference>
<proteinExistence type="predicted"/>
<dbReference type="InterPro" id="IPR038390">
    <property type="entry name" value="Metal_Tscrpt_repr_sf"/>
</dbReference>
<sequence>MNECPYSDAKEDLLRRLKKVEGQVKGIQRMVENDKYCVDVLVQVAAVRAAVNKVGTMIFEYHSRGCLKKASRDEEDKDAAIEDLVGVLTKFIK</sequence>
<dbReference type="HOGENOM" id="CLU_130332_1_1_9"/>
<accession>W0E9A8</accession>
<dbReference type="Gene3D" id="1.20.58.1000">
    <property type="entry name" value="Metal-sensitive repressor, helix protomer"/>
    <property type="match status" value="1"/>
</dbReference>
<evidence type="ECO:0000313" key="1">
    <source>
        <dbReference type="EMBL" id="AHF07455.1"/>
    </source>
</evidence>
<dbReference type="PANTHER" id="PTHR33677:SF3">
    <property type="entry name" value="COPPER-SENSING TRANSCRIPTIONAL REPRESSOR RICR"/>
    <property type="match status" value="1"/>
</dbReference>
<dbReference type="GO" id="GO:0045892">
    <property type="term" value="P:negative regulation of DNA-templated transcription"/>
    <property type="evidence" value="ECO:0007669"/>
    <property type="project" value="UniProtKB-ARBA"/>
</dbReference>
<dbReference type="GO" id="GO:0003677">
    <property type="term" value="F:DNA binding"/>
    <property type="evidence" value="ECO:0007669"/>
    <property type="project" value="InterPro"/>
</dbReference>
<gene>
    <name evidence="1" type="ORF">DESME_10755</name>
</gene>
<dbReference type="eggNOG" id="COG1937">
    <property type="taxonomic scope" value="Bacteria"/>
</dbReference>
<protein>
    <submittedName>
        <fullName evidence="1">Copper-sensing transcriptional repressor CsoR</fullName>
    </submittedName>
</protein>
<name>W0E9A8_9FIRM</name>
<organism evidence="1 2">
    <name type="scientific">Desulfitobacterium metallireducens DSM 15288</name>
    <dbReference type="NCBI Taxonomy" id="871968"/>
    <lineage>
        <taxon>Bacteria</taxon>
        <taxon>Bacillati</taxon>
        <taxon>Bacillota</taxon>
        <taxon>Clostridia</taxon>
        <taxon>Eubacteriales</taxon>
        <taxon>Desulfitobacteriaceae</taxon>
        <taxon>Desulfitobacterium</taxon>
    </lineage>
</organism>
<dbReference type="RefSeq" id="WP_006716003.1">
    <property type="nucleotide sequence ID" value="NZ_CP007032.1"/>
</dbReference>